<dbReference type="EMBL" id="BTGU01022143">
    <property type="protein sequence ID" value="GMN75540.1"/>
    <property type="molecule type" value="Genomic_DNA"/>
</dbReference>
<name>A0AA88EIX3_FICCA</name>
<evidence type="ECO:0000313" key="2">
    <source>
        <dbReference type="EMBL" id="GMN75540.1"/>
    </source>
</evidence>
<accession>A0AA88EIX3</accession>
<reference evidence="2" key="1">
    <citation type="submission" date="2023-07" db="EMBL/GenBank/DDBJ databases">
        <title>draft genome sequence of fig (Ficus carica).</title>
        <authorList>
            <person name="Takahashi T."/>
            <person name="Nishimura K."/>
        </authorList>
    </citation>
    <scope>NUCLEOTIDE SEQUENCE</scope>
</reference>
<keyword evidence="3" id="KW-1185">Reference proteome</keyword>
<sequence>MASSTRQSKDILELKISQKGQLKDMQRKLRAVLAAETCTLKP</sequence>
<proteinExistence type="predicted"/>
<dbReference type="EMBL" id="BTGU01022141">
    <property type="protein sequence ID" value="GMN75538.1"/>
    <property type="molecule type" value="Genomic_DNA"/>
</dbReference>
<comment type="caution">
    <text evidence="2">The sequence shown here is derived from an EMBL/GenBank/DDBJ whole genome shotgun (WGS) entry which is preliminary data.</text>
</comment>
<organism evidence="2 3">
    <name type="scientific">Ficus carica</name>
    <name type="common">Common fig</name>
    <dbReference type="NCBI Taxonomy" id="3494"/>
    <lineage>
        <taxon>Eukaryota</taxon>
        <taxon>Viridiplantae</taxon>
        <taxon>Streptophyta</taxon>
        <taxon>Embryophyta</taxon>
        <taxon>Tracheophyta</taxon>
        <taxon>Spermatophyta</taxon>
        <taxon>Magnoliopsida</taxon>
        <taxon>eudicotyledons</taxon>
        <taxon>Gunneridae</taxon>
        <taxon>Pentapetalae</taxon>
        <taxon>rosids</taxon>
        <taxon>fabids</taxon>
        <taxon>Rosales</taxon>
        <taxon>Moraceae</taxon>
        <taxon>Ficeae</taxon>
        <taxon>Ficus</taxon>
    </lineage>
</organism>
<dbReference type="AlphaFoldDB" id="A0AA88EIX3"/>
<protein>
    <submittedName>
        <fullName evidence="2">Uncharacterized protein</fullName>
    </submittedName>
</protein>
<evidence type="ECO:0000313" key="1">
    <source>
        <dbReference type="EMBL" id="GMN75538.1"/>
    </source>
</evidence>
<gene>
    <name evidence="1" type="ORF">TIFTF001_056785</name>
    <name evidence="2" type="ORF">TIFTF001_056786</name>
</gene>
<dbReference type="Gramene" id="FCD_00014521-RA">
    <property type="protein sequence ID" value="FCD_00014521-RA:cds"/>
    <property type="gene ID" value="FCD_00014521"/>
</dbReference>
<dbReference type="Proteomes" id="UP001187192">
    <property type="component" value="Unassembled WGS sequence"/>
</dbReference>
<evidence type="ECO:0000313" key="3">
    <source>
        <dbReference type="Proteomes" id="UP001187192"/>
    </source>
</evidence>